<evidence type="ECO:0000313" key="1">
    <source>
        <dbReference type="EMBL" id="CAE6492379.1"/>
    </source>
</evidence>
<protein>
    <recommendedName>
        <fullName evidence="3">Peptidase</fullName>
    </recommendedName>
</protein>
<sequence>MKTIVTIALAILVGLSWQHVSAEEIPAWVKNNAKWWADGTIGDSDFVQGIQYLVTRNIIKVPETAQGTSTSSDIPAWVKNNAKWWADGTISDGDFIQGIQFLIKNGIVVVDPVRQTQQTDTLESKLEACRQKETQRQQYECETQTKAKYEVDQFKTKAKGYAVGPITFYYAGAKVESSADTDVVNLKFLVENTGSSDNITLFCTGPAVCNYDLTDGKTTYKYSAHDFTNGQVVLKPGQSKFINMLFGPAIGYGSYTDFEFDPSREYKFNVKEPWGSASIPLDLH</sequence>
<gene>
    <name evidence="1" type="ORF">NUZ5A_50022</name>
</gene>
<comment type="caution">
    <text evidence="1">The sequence shown here is derived from an EMBL/GenBank/DDBJ whole genome shotgun (WGS) entry which is preliminary data.</text>
</comment>
<evidence type="ECO:0008006" key="3">
    <source>
        <dbReference type="Google" id="ProtNLM"/>
    </source>
</evidence>
<dbReference type="EMBL" id="CAJNAQ010000005">
    <property type="protein sequence ID" value="CAE6492379.1"/>
    <property type="molecule type" value="Genomic_DNA"/>
</dbReference>
<name>A0A812F0E0_9ARCH</name>
<dbReference type="Proteomes" id="UP000655759">
    <property type="component" value="Unassembled WGS sequence"/>
</dbReference>
<organism evidence="1 2">
    <name type="scientific">Candidatus Nitrosotenuis uzonensis</name>
    <dbReference type="NCBI Taxonomy" id="1407055"/>
    <lineage>
        <taxon>Archaea</taxon>
        <taxon>Nitrososphaerota</taxon>
        <taxon>Candidatus Nitrosotenuis</taxon>
    </lineage>
</organism>
<dbReference type="AlphaFoldDB" id="A0A812F0E0"/>
<proteinExistence type="predicted"/>
<reference evidence="1" key="1">
    <citation type="submission" date="2021-02" db="EMBL/GenBank/DDBJ databases">
        <authorList>
            <person name="Han P."/>
        </authorList>
    </citation>
    <scope>NUCLEOTIDE SEQUENCE</scope>
    <source>
        <strain evidence="1">Candidatus Nitrosotenuis uzonensis 5A</strain>
    </source>
</reference>
<accession>A0A812F0E0</accession>
<evidence type="ECO:0000313" key="2">
    <source>
        <dbReference type="Proteomes" id="UP000655759"/>
    </source>
</evidence>
<dbReference type="RefSeq" id="WP_205098790.1">
    <property type="nucleotide sequence ID" value="NZ_CAJNAQ010000005.1"/>
</dbReference>